<proteinExistence type="inferred from homology"/>
<evidence type="ECO:0008006" key="5">
    <source>
        <dbReference type="Google" id="ProtNLM"/>
    </source>
</evidence>
<accession>A0A7M7RES7</accession>
<dbReference type="AlphaFoldDB" id="A0A7M7RES7"/>
<dbReference type="InParanoid" id="A0A7M7RES7"/>
<dbReference type="InterPro" id="IPR036291">
    <property type="entry name" value="NAD(P)-bd_dom_sf"/>
</dbReference>
<dbReference type="OrthoDB" id="2102561at2759"/>
<keyword evidence="4" id="KW-1185">Reference proteome</keyword>
<organism evidence="3 4">
    <name type="scientific">Strongylocentrotus purpuratus</name>
    <name type="common">Purple sea urchin</name>
    <dbReference type="NCBI Taxonomy" id="7668"/>
    <lineage>
        <taxon>Eukaryota</taxon>
        <taxon>Metazoa</taxon>
        <taxon>Echinodermata</taxon>
        <taxon>Eleutherozoa</taxon>
        <taxon>Echinozoa</taxon>
        <taxon>Echinoidea</taxon>
        <taxon>Euechinoidea</taxon>
        <taxon>Echinacea</taxon>
        <taxon>Camarodonta</taxon>
        <taxon>Echinidea</taxon>
        <taxon>Strongylocentrotidae</taxon>
        <taxon>Strongylocentrotus</taxon>
    </lineage>
</organism>
<dbReference type="PROSITE" id="PS00061">
    <property type="entry name" value="ADH_SHORT"/>
    <property type="match status" value="1"/>
</dbReference>
<reference evidence="3" key="2">
    <citation type="submission" date="2021-01" db="UniProtKB">
        <authorList>
            <consortium name="EnsemblMetazoa"/>
        </authorList>
    </citation>
    <scope>IDENTIFICATION</scope>
</reference>
<dbReference type="InterPro" id="IPR002347">
    <property type="entry name" value="SDR_fam"/>
</dbReference>
<dbReference type="OMA" id="CAHWVAL"/>
<evidence type="ECO:0000313" key="3">
    <source>
        <dbReference type="EnsemblMetazoa" id="XP_795654"/>
    </source>
</evidence>
<dbReference type="GO" id="GO:0016491">
    <property type="term" value="F:oxidoreductase activity"/>
    <property type="evidence" value="ECO:0000318"/>
    <property type="project" value="GO_Central"/>
</dbReference>
<dbReference type="SUPFAM" id="SSF51735">
    <property type="entry name" value="NAD(P)-binding Rossmann-fold domains"/>
    <property type="match status" value="1"/>
</dbReference>
<dbReference type="PRINTS" id="PR00081">
    <property type="entry name" value="GDHRDH"/>
</dbReference>
<dbReference type="PRINTS" id="PR00080">
    <property type="entry name" value="SDRFAMILY"/>
</dbReference>
<dbReference type="InterPro" id="IPR020904">
    <property type="entry name" value="Sc_DH/Rdtase_CS"/>
</dbReference>
<dbReference type="PANTHER" id="PTHR43313:SF36">
    <property type="entry name" value="D-BETA-HYDROXYBUTYRATE DEHYDROGENASE, MITOCHONDRIAL"/>
    <property type="match status" value="1"/>
</dbReference>
<dbReference type="GeneID" id="590976"/>
<keyword evidence="1" id="KW-0560">Oxidoreductase</keyword>
<dbReference type="RefSeq" id="XP_795654.3">
    <property type="nucleotide sequence ID" value="XM_790561.4"/>
</dbReference>
<dbReference type="KEGG" id="spu:590976"/>
<reference evidence="4" key="1">
    <citation type="submission" date="2015-02" db="EMBL/GenBank/DDBJ databases">
        <title>Genome sequencing for Strongylocentrotus purpuratus.</title>
        <authorList>
            <person name="Murali S."/>
            <person name="Liu Y."/>
            <person name="Vee V."/>
            <person name="English A."/>
            <person name="Wang M."/>
            <person name="Skinner E."/>
            <person name="Han Y."/>
            <person name="Muzny D.M."/>
            <person name="Worley K.C."/>
            <person name="Gibbs R.A."/>
        </authorList>
    </citation>
    <scope>NUCLEOTIDE SEQUENCE</scope>
</reference>
<dbReference type="PANTHER" id="PTHR43313">
    <property type="entry name" value="SHORT-CHAIN DEHYDROGENASE/REDUCTASE FAMILY 9C"/>
    <property type="match status" value="1"/>
</dbReference>
<protein>
    <recommendedName>
        <fullName evidence="5">D-beta-hydroxybutyrate dehydrogenase, mitochondrial</fullName>
    </recommendedName>
</protein>
<dbReference type="EnsemblMetazoa" id="XM_790561">
    <property type="protein sequence ID" value="XP_795654"/>
    <property type="gene ID" value="LOC590976"/>
</dbReference>
<dbReference type="GO" id="GO:0008202">
    <property type="term" value="P:steroid metabolic process"/>
    <property type="evidence" value="ECO:0000318"/>
    <property type="project" value="GO_Central"/>
</dbReference>
<dbReference type="Gene3D" id="3.40.50.720">
    <property type="entry name" value="NAD(P)-binding Rossmann-like Domain"/>
    <property type="match status" value="1"/>
</dbReference>
<evidence type="ECO:0000313" key="4">
    <source>
        <dbReference type="Proteomes" id="UP000007110"/>
    </source>
</evidence>
<evidence type="ECO:0000256" key="1">
    <source>
        <dbReference type="ARBA" id="ARBA00023002"/>
    </source>
</evidence>
<dbReference type="Proteomes" id="UP000007110">
    <property type="component" value="Unassembled WGS sequence"/>
</dbReference>
<comment type="similarity">
    <text evidence="2">Belongs to the short-chain dehydrogenases/reductases (SDR) family.</text>
</comment>
<sequence length="316" mass="35300">MCCLILLSVICIIGVTLFVFRSTRPKKMLDPTGRAVVVTGCDTGFGHAIAKRFDEAGFTVFAGVLYPEKAGAMKLRAEGSERLHVIHMDVTKDSQVQEAVDYVQKHLPDPDKGLWAVANNAGISCFGQAEWCTVDMFKRIADVNLWGTVRVTNAFTPLVRKSKGRIVNIGSVLARQGTAGFAHYSISKHGVEAFSQCLRYELRNFGVRVSIVEPGNFMAATNIYTNENIDGVRDELWANMKDEQKTVFEKDFNSMVDIVRFSRTIGSADTSPVVDCFLDAVLNESPRVRYEPKDLYWTIRTLILAHFPEEISDLIF</sequence>
<name>A0A7M7RES7_STRPU</name>
<dbReference type="Pfam" id="PF00106">
    <property type="entry name" value="adh_short"/>
    <property type="match status" value="1"/>
</dbReference>
<evidence type="ECO:0000256" key="2">
    <source>
        <dbReference type="RuleBase" id="RU000363"/>
    </source>
</evidence>